<evidence type="ECO:0000256" key="4">
    <source>
        <dbReference type="ARBA" id="ARBA00012180"/>
    </source>
</evidence>
<evidence type="ECO:0000256" key="7">
    <source>
        <dbReference type="ARBA" id="ARBA00022759"/>
    </source>
</evidence>
<feature type="domain" description="RNase H type-1" evidence="12">
    <location>
        <begin position="183"/>
        <end position="345"/>
    </location>
</feature>
<dbReference type="Pfam" id="PF01693">
    <property type="entry name" value="Cauli_VI"/>
    <property type="match status" value="2"/>
</dbReference>
<evidence type="ECO:0000256" key="10">
    <source>
        <dbReference type="PIRNR" id="PIRNR036852"/>
    </source>
</evidence>
<evidence type="ECO:0000256" key="2">
    <source>
        <dbReference type="ARBA" id="ARBA00001946"/>
    </source>
</evidence>
<dbReference type="InterPro" id="IPR012337">
    <property type="entry name" value="RNaseH-like_sf"/>
</dbReference>
<dbReference type="InterPro" id="IPR017067">
    <property type="entry name" value="RNase_H1_euk"/>
</dbReference>
<accession>C5DSL2</accession>
<organism evidence="13 14">
    <name type="scientific">Zygosaccharomyces rouxii (strain ATCC 2623 / CBS 732 / NBRC 1130 / NCYC 568 / NRRL Y-229)</name>
    <dbReference type="NCBI Taxonomy" id="559307"/>
    <lineage>
        <taxon>Eukaryota</taxon>
        <taxon>Fungi</taxon>
        <taxon>Dikarya</taxon>
        <taxon>Ascomycota</taxon>
        <taxon>Saccharomycotina</taxon>
        <taxon>Saccharomycetes</taxon>
        <taxon>Saccharomycetales</taxon>
        <taxon>Saccharomycetaceae</taxon>
        <taxon>Zygosaccharomyces</taxon>
    </lineage>
</organism>
<name>C5DSL2_ZYGRC</name>
<comment type="function">
    <text evidence="10">Endonuclease that specifically degrades the RNA of RNA-DNA hybrids.</text>
</comment>
<dbReference type="EC" id="3.1.26.4" evidence="4 10"/>
<dbReference type="InterPro" id="IPR036397">
    <property type="entry name" value="RNaseH_sf"/>
</dbReference>
<dbReference type="GO" id="GO:0000287">
    <property type="term" value="F:magnesium ion binding"/>
    <property type="evidence" value="ECO:0007669"/>
    <property type="project" value="UniProtKB-UniRule"/>
</dbReference>
<dbReference type="EMBL" id="CU928175">
    <property type="protein sequence ID" value="CAR26773.1"/>
    <property type="molecule type" value="Genomic_DNA"/>
</dbReference>
<feature type="region of interest" description="Disordered" evidence="11">
    <location>
        <begin position="72"/>
        <end position="109"/>
    </location>
</feature>
<dbReference type="Gene3D" id="3.40.970.10">
    <property type="entry name" value="Ribonuclease H1, N-terminal domain"/>
    <property type="match status" value="2"/>
</dbReference>
<dbReference type="SUPFAM" id="SSF55658">
    <property type="entry name" value="L9 N-domain-like"/>
    <property type="match status" value="2"/>
</dbReference>
<dbReference type="InterPro" id="IPR050092">
    <property type="entry name" value="RNase_H"/>
</dbReference>
<evidence type="ECO:0000313" key="13">
    <source>
        <dbReference type="EMBL" id="CAR26773.1"/>
    </source>
</evidence>
<comment type="cofactor">
    <cofactor evidence="2 10">
        <name>Mg(2+)</name>
        <dbReference type="ChEBI" id="CHEBI:18420"/>
    </cofactor>
</comment>
<evidence type="ECO:0000259" key="12">
    <source>
        <dbReference type="PROSITE" id="PS50879"/>
    </source>
</evidence>
<dbReference type="SUPFAM" id="SSF53098">
    <property type="entry name" value="Ribonuclease H-like"/>
    <property type="match status" value="1"/>
</dbReference>
<dbReference type="InterPro" id="IPR011320">
    <property type="entry name" value="RNase_H1_N"/>
</dbReference>
<evidence type="ECO:0000256" key="6">
    <source>
        <dbReference type="ARBA" id="ARBA00022723"/>
    </source>
</evidence>
<evidence type="ECO:0000256" key="9">
    <source>
        <dbReference type="ARBA" id="ARBA00022842"/>
    </source>
</evidence>
<dbReference type="FunFam" id="3.40.970.10:FF:000001">
    <property type="entry name" value="Ribonuclease H1"/>
    <property type="match status" value="1"/>
</dbReference>
<evidence type="ECO:0000313" key="14">
    <source>
        <dbReference type="Proteomes" id="UP000008536"/>
    </source>
</evidence>
<keyword evidence="6 10" id="KW-0479">Metal-binding</keyword>
<dbReference type="InterPro" id="IPR009027">
    <property type="entry name" value="Ribosomal_bL9/RNase_H1_N"/>
</dbReference>
<dbReference type="KEGG" id="zro:ZYRO0C01078g"/>
<dbReference type="PROSITE" id="PS50879">
    <property type="entry name" value="RNASE_H_1"/>
    <property type="match status" value="1"/>
</dbReference>
<reference evidence="13 14" key="1">
    <citation type="journal article" date="2009" name="Genome Res.">
        <title>Comparative genomics of protoploid Saccharomycetaceae.</title>
        <authorList>
            <consortium name="The Genolevures Consortium"/>
            <person name="Souciet J.-L."/>
            <person name="Dujon B."/>
            <person name="Gaillardin C."/>
            <person name="Johnston M."/>
            <person name="Baret P.V."/>
            <person name="Cliften P."/>
            <person name="Sherman D.J."/>
            <person name="Weissenbach J."/>
            <person name="Westhof E."/>
            <person name="Wincker P."/>
            <person name="Jubin C."/>
            <person name="Poulain J."/>
            <person name="Barbe V."/>
            <person name="Segurens B."/>
            <person name="Artiguenave F."/>
            <person name="Anthouard V."/>
            <person name="Vacherie B."/>
            <person name="Val M.-E."/>
            <person name="Fulton R.S."/>
            <person name="Minx P."/>
            <person name="Wilson R."/>
            <person name="Durrens P."/>
            <person name="Jean G."/>
            <person name="Marck C."/>
            <person name="Martin T."/>
            <person name="Nikolski M."/>
            <person name="Rolland T."/>
            <person name="Seret M.-L."/>
            <person name="Casaregola S."/>
            <person name="Despons L."/>
            <person name="Fairhead C."/>
            <person name="Fischer G."/>
            <person name="Lafontaine I."/>
            <person name="Leh V."/>
            <person name="Lemaire M."/>
            <person name="de Montigny J."/>
            <person name="Neuveglise C."/>
            <person name="Thierry A."/>
            <person name="Blanc-Lenfle I."/>
            <person name="Bleykasten C."/>
            <person name="Diffels J."/>
            <person name="Fritsch E."/>
            <person name="Frangeul L."/>
            <person name="Goeffon A."/>
            <person name="Jauniaux N."/>
            <person name="Kachouri-Lafond R."/>
            <person name="Payen C."/>
            <person name="Potier S."/>
            <person name="Pribylova L."/>
            <person name="Ozanne C."/>
            <person name="Richard G.-F."/>
            <person name="Sacerdot C."/>
            <person name="Straub M.-L."/>
            <person name="Talla E."/>
        </authorList>
    </citation>
    <scope>NUCLEOTIDE SEQUENCE [LARGE SCALE GENOMIC DNA]</scope>
    <source>
        <strain evidence="13 14">ATCC 2623 / CBS 732 / BCRC 21506 / NBRC 1130 / NCYC 568 / NRRL Y-229</strain>
    </source>
</reference>
<proteinExistence type="inferred from homology"/>
<dbReference type="PIRSF" id="PIRSF036852">
    <property type="entry name" value="Ribonuclease_H1_euk"/>
    <property type="match status" value="1"/>
</dbReference>
<dbReference type="Proteomes" id="UP000008536">
    <property type="component" value="Chromosome C"/>
</dbReference>
<comment type="similarity">
    <text evidence="3 10">Belongs to the RNase H family.</text>
</comment>
<dbReference type="FunFam" id="3.30.420.10:FF:000090">
    <property type="entry name" value="Ribonuclease H"/>
    <property type="match status" value="1"/>
</dbReference>
<evidence type="ECO:0000256" key="11">
    <source>
        <dbReference type="SAM" id="MobiDB-lite"/>
    </source>
</evidence>
<evidence type="ECO:0000256" key="5">
    <source>
        <dbReference type="ARBA" id="ARBA00022722"/>
    </source>
</evidence>
<keyword evidence="9 10" id="KW-0460">Magnesium</keyword>
<dbReference type="InterPro" id="IPR037056">
    <property type="entry name" value="RNase_H1_N_sf"/>
</dbReference>
<comment type="catalytic activity">
    <reaction evidence="1 10">
        <text>Endonucleolytic cleavage to 5'-phosphomonoester.</text>
        <dbReference type="EC" id="3.1.26.4"/>
    </reaction>
</comment>
<keyword evidence="14" id="KW-1185">Reference proteome</keyword>
<dbReference type="InterPro" id="IPR002156">
    <property type="entry name" value="RNaseH_domain"/>
</dbReference>
<dbReference type="STRING" id="559307.C5DSL2"/>
<dbReference type="InParanoid" id="C5DSL2"/>
<dbReference type="GO" id="GO:0003676">
    <property type="term" value="F:nucleic acid binding"/>
    <property type="evidence" value="ECO:0007669"/>
    <property type="project" value="UniProtKB-UniRule"/>
</dbReference>
<dbReference type="FunCoup" id="C5DSL2">
    <property type="interactions" value="273"/>
</dbReference>
<dbReference type="PANTHER" id="PTHR10642">
    <property type="entry name" value="RIBONUCLEASE H1"/>
    <property type="match status" value="1"/>
</dbReference>
<sequence>MAKKGYYAVQKGRNTGVYSSWDECKAQVSGFNGATFKKLDSYEDARAFARGGSRSSGNNNFGGSGGFKSSYGVSHNNGGMSHGGSYHTSSPRVTKPAPKRSSNKYYSVKSSNPNVADRIFNNWPECQKYVKGQRGLSFKGFTDEASARGYIDGSLSNVMDYRYIGMSRDEFQAKYKLDGLKKFDQVTKVYCDGSALSNGHSKSRAGYGVYFEGHPEKSISEPLRSGPQTNNRAEIEAVSNALDVIWQDLTTNSVKSSYEINTDSEYVSKLLNDRYATYHDSKLKELPNGDLAIPLIKKFAKVKQYYQLNKDAFANGGNFTITWVKGHAGDPGNEKADELAREGAAKRP</sequence>
<dbReference type="GO" id="GO:0004523">
    <property type="term" value="F:RNA-DNA hybrid ribonuclease activity"/>
    <property type="evidence" value="ECO:0007669"/>
    <property type="project" value="UniProtKB-UniRule"/>
</dbReference>
<keyword evidence="5 10" id="KW-0540">Nuclease</keyword>
<evidence type="ECO:0000256" key="1">
    <source>
        <dbReference type="ARBA" id="ARBA00000077"/>
    </source>
</evidence>
<evidence type="ECO:0000256" key="8">
    <source>
        <dbReference type="ARBA" id="ARBA00022801"/>
    </source>
</evidence>
<dbReference type="PANTHER" id="PTHR10642:SF26">
    <property type="entry name" value="RIBONUCLEASE H1"/>
    <property type="match status" value="1"/>
</dbReference>
<keyword evidence="8 10" id="KW-0378">Hydrolase</keyword>
<gene>
    <name evidence="13" type="ordered locus">ZYRO0C01078g</name>
</gene>
<feature type="compositionally biased region" description="Low complexity" evidence="11">
    <location>
        <begin position="72"/>
        <end position="87"/>
    </location>
</feature>
<keyword evidence="7 10" id="KW-0255">Endonuclease</keyword>
<protein>
    <recommendedName>
        <fullName evidence="4 10">Ribonuclease H</fullName>
        <shortName evidence="10">RNase H</shortName>
        <ecNumber evidence="4 10">3.1.26.4</ecNumber>
    </recommendedName>
</protein>
<dbReference type="Gene3D" id="3.30.420.10">
    <property type="entry name" value="Ribonuclease H-like superfamily/Ribonuclease H"/>
    <property type="match status" value="1"/>
</dbReference>
<dbReference type="CDD" id="cd09280">
    <property type="entry name" value="RNase_HI_eukaryote_like"/>
    <property type="match status" value="1"/>
</dbReference>
<dbReference type="AlphaFoldDB" id="C5DSL2"/>
<evidence type="ECO:0000256" key="3">
    <source>
        <dbReference type="ARBA" id="ARBA00005300"/>
    </source>
</evidence>
<dbReference type="Pfam" id="PF00075">
    <property type="entry name" value="RNase_H"/>
    <property type="match status" value="1"/>
</dbReference>
<dbReference type="HOGENOM" id="CLU_030894_0_5_1"/>
<dbReference type="GO" id="GO:0043137">
    <property type="term" value="P:DNA replication, removal of RNA primer"/>
    <property type="evidence" value="ECO:0007669"/>
    <property type="project" value="TreeGrafter"/>
</dbReference>